<reference evidence="2 3" key="1">
    <citation type="submission" date="2019-03" db="EMBL/GenBank/DDBJ databases">
        <title>Genomic Encyclopedia of Archaeal and Bacterial Type Strains, Phase II (KMG-II): from individual species to whole genera.</title>
        <authorList>
            <person name="Goeker M."/>
        </authorList>
    </citation>
    <scope>NUCLEOTIDE SEQUENCE [LARGE SCALE GENOMIC DNA]</scope>
    <source>
        <strain evidence="2 3">ATCC 25309</strain>
    </source>
</reference>
<gene>
    <name evidence="2" type="ORF">EI77_03330</name>
</gene>
<name>A0A4R7RPX0_9BACT</name>
<proteinExistence type="predicted"/>
<evidence type="ECO:0000313" key="3">
    <source>
        <dbReference type="Proteomes" id="UP000295662"/>
    </source>
</evidence>
<organism evidence="2 3">
    <name type="scientific">Prosthecobacter fusiformis</name>
    <dbReference type="NCBI Taxonomy" id="48464"/>
    <lineage>
        <taxon>Bacteria</taxon>
        <taxon>Pseudomonadati</taxon>
        <taxon>Verrucomicrobiota</taxon>
        <taxon>Verrucomicrobiia</taxon>
        <taxon>Verrucomicrobiales</taxon>
        <taxon>Verrucomicrobiaceae</taxon>
        <taxon>Prosthecobacter</taxon>
    </lineage>
</organism>
<protein>
    <submittedName>
        <fullName evidence="2">Uncharacterized protein</fullName>
    </submittedName>
</protein>
<feature type="region of interest" description="Disordered" evidence="1">
    <location>
        <begin position="1"/>
        <end position="43"/>
    </location>
</feature>
<feature type="non-terminal residue" evidence="2">
    <location>
        <position position="43"/>
    </location>
</feature>
<dbReference type="Proteomes" id="UP000295662">
    <property type="component" value="Unassembled WGS sequence"/>
</dbReference>
<sequence length="43" mass="4693">MVAPPPGTARTLTMNPLPIAQSSLPPPADRQHPHRSQKLQKII</sequence>
<accession>A0A4R7RPX0</accession>
<evidence type="ECO:0000256" key="1">
    <source>
        <dbReference type="SAM" id="MobiDB-lite"/>
    </source>
</evidence>
<evidence type="ECO:0000313" key="2">
    <source>
        <dbReference type="EMBL" id="TDU67129.1"/>
    </source>
</evidence>
<dbReference type="AlphaFoldDB" id="A0A4R7RPX0"/>
<comment type="caution">
    <text evidence="2">The sequence shown here is derived from an EMBL/GenBank/DDBJ whole genome shotgun (WGS) entry which is preliminary data.</text>
</comment>
<dbReference type="EMBL" id="SOCA01000007">
    <property type="protein sequence ID" value="TDU67129.1"/>
    <property type="molecule type" value="Genomic_DNA"/>
</dbReference>
<keyword evidence="3" id="KW-1185">Reference proteome</keyword>
<feature type="compositionally biased region" description="Basic residues" evidence="1">
    <location>
        <begin position="32"/>
        <end position="43"/>
    </location>
</feature>